<comment type="caution">
    <text evidence="3">The sequence shown here is derived from an EMBL/GenBank/DDBJ whole genome shotgun (WGS) entry which is preliminary data.</text>
</comment>
<keyword evidence="2" id="KW-0677">Repeat</keyword>
<sequence>LIKFDIVTSLLLSSDENFLLTGCANGKIIIWDLDNPGNKKEREIGKKEINMSNSSIVTLALTADDQIIFGTTDGKIGITRDSVNKLNENEVTEIDRPINTDGQVFEIILTPEGRNAICVNRQGMITKWETSTGRLVWKIEREQYHKYKVWDPVLFKTFISTDYSVAVIEFADLDYGGGLGLIGIDLQTAENRLIIDPADSPDRQETAKRIEHEIDSILKINYGDIFDKNQNIAGEELQQSKIMTQIASDDKRMLKIVDNKENLITRFIFEEPLEKTVIFSNGSIVACASIYGDLYFLELRFPET</sequence>
<dbReference type="PROSITE" id="PS50082">
    <property type="entry name" value="WD_REPEATS_2"/>
    <property type="match status" value="1"/>
</dbReference>
<name>X1BU79_9ZZZZ</name>
<dbReference type="EMBL" id="BART01015902">
    <property type="protein sequence ID" value="GAG75701.1"/>
    <property type="molecule type" value="Genomic_DNA"/>
</dbReference>
<dbReference type="Gene3D" id="2.130.10.10">
    <property type="entry name" value="YVTN repeat-like/Quinoprotein amine dehydrogenase"/>
    <property type="match status" value="1"/>
</dbReference>
<dbReference type="InterPro" id="IPR015943">
    <property type="entry name" value="WD40/YVTN_repeat-like_dom_sf"/>
</dbReference>
<dbReference type="InterPro" id="IPR036322">
    <property type="entry name" value="WD40_repeat_dom_sf"/>
</dbReference>
<evidence type="ECO:0000256" key="2">
    <source>
        <dbReference type="ARBA" id="ARBA00022737"/>
    </source>
</evidence>
<reference evidence="3" key="1">
    <citation type="journal article" date="2014" name="Front. Microbiol.">
        <title>High frequency of phylogenetically diverse reductive dehalogenase-homologous genes in deep subseafloor sedimentary metagenomes.</title>
        <authorList>
            <person name="Kawai M."/>
            <person name="Futagami T."/>
            <person name="Toyoda A."/>
            <person name="Takaki Y."/>
            <person name="Nishi S."/>
            <person name="Hori S."/>
            <person name="Arai W."/>
            <person name="Tsubouchi T."/>
            <person name="Morono Y."/>
            <person name="Uchiyama I."/>
            <person name="Ito T."/>
            <person name="Fujiyama A."/>
            <person name="Inagaki F."/>
            <person name="Takami H."/>
        </authorList>
    </citation>
    <scope>NUCLEOTIDE SEQUENCE</scope>
    <source>
        <strain evidence="3">Expedition CK06-06</strain>
    </source>
</reference>
<dbReference type="InterPro" id="IPR019775">
    <property type="entry name" value="WD40_repeat_CS"/>
</dbReference>
<gene>
    <name evidence="3" type="ORF">S01H4_30753</name>
</gene>
<dbReference type="InterPro" id="IPR001680">
    <property type="entry name" value="WD40_rpt"/>
</dbReference>
<keyword evidence="1" id="KW-0853">WD repeat</keyword>
<dbReference type="AlphaFoldDB" id="X1BU79"/>
<proteinExistence type="predicted"/>
<organism evidence="3">
    <name type="scientific">marine sediment metagenome</name>
    <dbReference type="NCBI Taxonomy" id="412755"/>
    <lineage>
        <taxon>unclassified sequences</taxon>
        <taxon>metagenomes</taxon>
        <taxon>ecological metagenomes</taxon>
    </lineage>
</organism>
<feature type="non-terminal residue" evidence="3">
    <location>
        <position position="1"/>
    </location>
</feature>
<protein>
    <submittedName>
        <fullName evidence="3">Uncharacterized protein</fullName>
    </submittedName>
</protein>
<evidence type="ECO:0000256" key="1">
    <source>
        <dbReference type="ARBA" id="ARBA00022574"/>
    </source>
</evidence>
<evidence type="ECO:0000313" key="3">
    <source>
        <dbReference type="EMBL" id="GAG75701.1"/>
    </source>
</evidence>
<accession>X1BU79</accession>
<dbReference type="SUPFAM" id="SSF50978">
    <property type="entry name" value="WD40 repeat-like"/>
    <property type="match status" value="1"/>
</dbReference>
<dbReference type="PROSITE" id="PS00678">
    <property type="entry name" value="WD_REPEATS_1"/>
    <property type="match status" value="1"/>
</dbReference>